<dbReference type="SMART" id="SM00530">
    <property type="entry name" value="HTH_XRE"/>
    <property type="match status" value="1"/>
</dbReference>
<dbReference type="InterPro" id="IPR019734">
    <property type="entry name" value="TPR_rpt"/>
</dbReference>
<dbReference type="InterPro" id="IPR011990">
    <property type="entry name" value="TPR-like_helical_dom_sf"/>
</dbReference>
<protein>
    <submittedName>
        <fullName evidence="3">Helix-turn-helix domain-containing protein</fullName>
    </submittedName>
</protein>
<evidence type="ECO:0000313" key="4">
    <source>
        <dbReference type="Proteomes" id="UP000464314"/>
    </source>
</evidence>
<keyword evidence="1" id="KW-0802">TPR repeat</keyword>
<dbReference type="Gene3D" id="1.25.40.10">
    <property type="entry name" value="Tetratricopeptide repeat domain"/>
    <property type="match status" value="1"/>
</dbReference>
<feature type="domain" description="HTH cro/C1-type" evidence="2">
    <location>
        <begin position="9"/>
        <end position="64"/>
    </location>
</feature>
<dbReference type="Proteomes" id="UP000464314">
    <property type="component" value="Chromosome"/>
</dbReference>
<proteinExistence type="predicted"/>
<dbReference type="KEGG" id="anr:Ana3638_13465"/>
<dbReference type="SUPFAM" id="SSF47413">
    <property type="entry name" value="lambda repressor-like DNA-binding domains"/>
    <property type="match status" value="1"/>
</dbReference>
<feature type="repeat" description="TPR" evidence="1">
    <location>
        <begin position="281"/>
        <end position="314"/>
    </location>
</feature>
<dbReference type="SMART" id="SM00028">
    <property type="entry name" value="TPR"/>
    <property type="match status" value="3"/>
</dbReference>
<accession>A0A6P1TMV8</accession>
<name>A0A6P1TMV8_9FIRM</name>
<dbReference type="GO" id="GO:0003677">
    <property type="term" value="F:DNA binding"/>
    <property type="evidence" value="ECO:0007669"/>
    <property type="project" value="InterPro"/>
</dbReference>
<dbReference type="SUPFAM" id="SSF48452">
    <property type="entry name" value="TPR-like"/>
    <property type="match status" value="1"/>
</dbReference>
<dbReference type="RefSeq" id="WP_161838482.1">
    <property type="nucleotide sequence ID" value="NZ_CP048000.1"/>
</dbReference>
<sequence length="390" mass="46491">MKNITGLQIKMNREKMGFKQEYLCKGICAVSYLSKIEKGSIIPSDDIIKMLFKRLHIEFYQDEVFIKEGKEEFEKLYQSQYTGLPVDYKKIIEIKSEKEKYLNSPLYIDYQLFELSEKPKDSTQILNLKEYMDTEQLYKAYYFAGLVYGDMNLLFEAKKLKYAPEVLYGMGYVKWQEGKYYEAIELLLESLNLAYSKGYIKLQMIICLILGHIYMDFHLPTMEKYYEKVLLLSKLVKDDSMDYLLHYHIGIAYTAKNFTKAEDNLQKAIETCPADEKDGLEKIYQKLCFLYVRYNQMEKAKDYYKKAIDINHFESVNELIKIMVEEEDYIHQKSYINQLSAIYKQSKKHNIFSNTKYYGDFLIETYKANRRYKEALEVTEYLYAFLTQDN</sequence>
<dbReference type="PROSITE" id="PS50943">
    <property type="entry name" value="HTH_CROC1"/>
    <property type="match status" value="1"/>
</dbReference>
<evidence type="ECO:0000313" key="3">
    <source>
        <dbReference type="EMBL" id="QHQ61657.1"/>
    </source>
</evidence>
<evidence type="ECO:0000256" key="1">
    <source>
        <dbReference type="PROSITE-ProRule" id="PRU00339"/>
    </source>
</evidence>
<keyword evidence="4" id="KW-1185">Reference proteome</keyword>
<gene>
    <name evidence="3" type="ORF">Ana3638_13465</name>
</gene>
<dbReference type="Gene3D" id="1.10.260.40">
    <property type="entry name" value="lambda repressor-like DNA-binding domains"/>
    <property type="match status" value="1"/>
</dbReference>
<dbReference type="CDD" id="cd00093">
    <property type="entry name" value="HTH_XRE"/>
    <property type="match status" value="1"/>
</dbReference>
<dbReference type="PROSITE" id="PS50005">
    <property type="entry name" value="TPR"/>
    <property type="match status" value="1"/>
</dbReference>
<dbReference type="AlphaFoldDB" id="A0A6P1TMV8"/>
<organism evidence="3 4">
    <name type="scientific">Anaerocolumna sedimenticola</name>
    <dbReference type="NCBI Taxonomy" id="2696063"/>
    <lineage>
        <taxon>Bacteria</taxon>
        <taxon>Bacillati</taxon>
        <taxon>Bacillota</taxon>
        <taxon>Clostridia</taxon>
        <taxon>Lachnospirales</taxon>
        <taxon>Lachnospiraceae</taxon>
        <taxon>Anaerocolumna</taxon>
    </lineage>
</organism>
<dbReference type="InterPro" id="IPR010982">
    <property type="entry name" value="Lambda_DNA-bd_dom_sf"/>
</dbReference>
<reference evidence="3 4" key="1">
    <citation type="submission" date="2020-01" db="EMBL/GenBank/DDBJ databases">
        <title>Genome analysis of Anaerocolumna sp. CBA3638.</title>
        <authorList>
            <person name="Kim J."/>
            <person name="Roh S.W."/>
        </authorList>
    </citation>
    <scope>NUCLEOTIDE SEQUENCE [LARGE SCALE GENOMIC DNA]</scope>
    <source>
        <strain evidence="3 4">CBA3638</strain>
    </source>
</reference>
<dbReference type="EMBL" id="CP048000">
    <property type="protein sequence ID" value="QHQ61657.1"/>
    <property type="molecule type" value="Genomic_DNA"/>
</dbReference>
<dbReference type="Pfam" id="PF01381">
    <property type="entry name" value="HTH_3"/>
    <property type="match status" value="1"/>
</dbReference>
<dbReference type="InterPro" id="IPR001387">
    <property type="entry name" value="Cro/C1-type_HTH"/>
</dbReference>
<evidence type="ECO:0000259" key="2">
    <source>
        <dbReference type="PROSITE" id="PS50943"/>
    </source>
</evidence>